<organism evidence="2 3">
    <name type="scientific">Gordonia spumicola</name>
    <dbReference type="NCBI Taxonomy" id="589161"/>
    <lineage>
        <taxon>Bacteria</taxon>
        <taxon>Bacillati</taxon>
        <taxon>Actinomycetota</taxon>
        <taxon>Actinomycetes</taxon>
        <taxon>Mycobacteriales</taxon>
        <taxon>Gordoniaceae</taxon>
        <taxon>Gordonia</taxon>
    </lineage>
</organism>
<keyword evidence="1" id="KW-1133">Transmembrane helix</keyword>
<dbReference type="OrthoDB" id="4557719at2"/>
<accession>A0A7I9V4B4</accession>
<dbReference type="Proteomes" id="UP000444960">
    <property type="component" value="Unassembled WGS sequence"/>
</dbReference>
<evidence type="ECO:0000313" key="2">
    <source>
        <dbReference type="EMBL" id="GEE00067.1"/>
    </source>
</evidence>
<dbReference type="EMBL" id="BJOV01000002">
    <property type="protein sequence ID" value="GEE00067.1"/>
    <property type="molecule type" value="Genomic_DNA"/>
</dbReference>
<protein>
    <submittedName>
        <fullName evidence="2">Uncharacterized protein</fullName>
    </submittedName>
</protein>
<evidence type="ECO:0000256" key="1">
    <source>
        <dbReference type="SAM" id="Phobius"/>
    </source>
</evidence>
<proteinExistence type="predicted"/>
<dbReference type="RefSeq" id="WP_161894015.1">
    <property type="nucleotide sequence ID" value="NZ_BJOV01000002.1"/>
</dbReference>
<sequence>MHAPTAGSGGRCTTFDAGRPRGVATAALVALILYGAFRIGLQLVAGLDPSFTVNAWGGPTYVGALAAHLLDAVALMSAAAWALDKIMLDDH</sequence>
<name>A0A7I9V4B4_9ACTN</name>
<gene>
    <name evidence="2" type="ORF">nbrc107696_05130</name>
</gene>
<feature type="transmembrane region" description="Helical" evidence="1">
    <location>
        <begin position="61"/>
        <end position="83"/>
    </location>
</feature>
<comment type="caution">
    <text evidence="2">The sequence shown here is derived from an EMBL/GenBank/DDBJ whole genome shotgun (WGS) entry which is preliminary data.</text>
</comment>
<reference evidence="3" key="1">
    <citation type="submission" date="2019-06" db="EMBL/GenBank/DDBJ databases">
        <title>Gordonia isolated from sludge of a wastewater treatment plant.</title>
        <authorList>
            <person name="Tamura T."/>
            <person name="Aoyama K."/>
            <person name="Kang Y."/>
            <person name="Saito S."/>
            <person name="Akiyama N."/>
            <person name="Yazawa K."/>
            <person name="Gonoi T."/>
            <person name="Mikami Y."/>
        </authorList>
    </citation>
    <scope>NUCLEOTIDE SEQUENCE [LARGE SCALE GENOMIC DNA]</scope>
    <source>
        <strain evidence="3">NBRC 107696</strain>
    </source>
</reference>
<feature type="transmembrane region" description="Helical" evidence="1">
    <location>
        <begin position="21"/>
        <end position="41"/>
    </location>
</feature>
<keyword evidence="1" id="KW-0812">Transmembrane</keyword>
<dbReference type="AlphaFoldDB" id="A0A7I9V4B4"/>
<keyword evidence="1" id="KW-0472">Membrane</keyword>
<evidence type="ECO:0000313" key="3">
    <source>
        <dbReference type="Proteomes" id="UP000444960"/>
    </source>
</evidence>
<keyword evidence="3" id="KW-1185">Reference proteome</keyword>